<organism evidence="1 2">
    <name type="scientific">Zarea fungicola</name>
    <dbReference type="NCBI Taxonomy" id="93591"/>
    <lineage>
        <taxon>Eukaryota</taxon>
        <taxon>Fungi</taxon>
        <taxon>Dikarya</taxon>
        <taxon>Ascomycota</taxon>
        <taxon>Pezizomycotina</taxon>
        <taxon>Sordariomycetes</taxon>
        <taxon>Hypocreomycetidae</taxon>
        <taxon>Hypocreales</taxon>
        <taxon>Cordycipitaceae</taxon>
        <taxon>Zarea</taxon>
    </lineage>
</organism>
<sequence length="130" mass="13655">MCLGGGSRRNNYYQEEVIPARPYNGAGGYGGGRHGAVAVTALVTSTWAVVTTDLVSMEGITECITVAIMEDIIMEGITDTMVEVHLALVVTTEATTGVTMGCITEGIMEGITEFTMAAIITRVKSSTLDS</sequence>
<name>A0ACC1N4Q7_9HYPO</name>
<protein>
    <submittedName>
        <fullName evidence="1">Uncharacterized protein</fullName>
    </submittedName>
</protein>
<dbReference type="Proteomes" id="UP001143910">
    <property type="component" value="Unassembled WGS sequence"/>
</dbReference>
<reference evidence="1" key="1">
    <citation type="submission" date="2022-08" db="EMBL/GenBank/DDBJ databases">
        <title>Genome Sequence of Lecanicillium fungicola.</title>
        <authorList>
            <person name="Buettner E."/>
        </authorList>
    </citation>
    <scope>NUCLEOTIDE SEQUENCE</scope>
    <source>
        <strain evidence="1">Babe33</strain>
    </source>
</reference>
<gene>
    <name evidence="1" type="ORF">NQ176_g6620</name>
</gene>
<comment type="caution">
    <text evidence="1">The sequence shown here is derived from an EMBL/GenBank/DDBJ whole genome shotgun (WGS) entry which is preliminary data.</text>
</comment>
<accession>A0ACC1N4Q7</accession>
<proteinExistence type="predicted"/>
<evidence type="ECO:0000313" key="1">
    <source>
        <dbReference type="EMBL" id="KAJ2973419.1"/>
    </source>
</evidence>
<keyword evidence="2" id="KW-1185">Reference proteome</keyword>
<dbReference type="EMBL" id="JANJQO010000978">
    <property type="protein sequence ID" value="KAJ2973419.1"/>
    <property type="molecule type" value="Genomic_DNA"/>
</dbReference>
<evidence type="ECO:0000313" key="2">
    <source>
        <dbReference type="Proteomes" id="UP001143910"/>
    </source>
</evidence>